<sequence>MNYKYLGISTLLLLLLSIVVALFIYWTTLLNLLPDPKVYPYAKVQGLPPVTTQRYLPYTGPHPRYWNRPQDSFHYPIKLGQTGPLTSNYDIPLQYPFSCEGEYAGLGNPTPDNNQGWGTKTPPDSDTGLSYSKDCLYPTHAWYLYNRTGTKKFYPLEQASDDIAQIEIAGQTQDFIIRVETGTINRFIYSIAALKGTEGSLDKPDASSWNKRLIYQFKGGVGIGFRQGKTKPGSIPAKHFEQLKAGYAVAYSTANQTSNHYDIWLAEDTALRVKRQFMSLYGKPDFTIGIGGSGGAIQQYLIGQNGSSLLDGAIAQYAYPDMLSQTSYVFDCELLEYYFDVLAPGSDWQSRKQRQLVEGLNSGKLKDKNRAYIYAAALINQGLLPRFSDSSNECVRSWRGLTPLVYNPRYASFLPHYSKPIQQATHWSHWDSLKYIFGHRQDGYAMRTWDNVGVQYGLNALRNFQITIKEFLHLNASIGGWKQPALLKQENFWRLNGQGSFWDFSPWSHHNMNLSPDDGETPAIRTRADLAAIQAAYRAGHIFIGQLDIPVIDLRHYLEQELDMHHSSASFSARLRLLQQQGHHDNQLIWVSDKQFNPTPIALEAMSQWLENQHSSDNKDLFTARPEGLNDRCYDRQGNIIASGSQTWDGEWNNKPEGQCMAHFPIFSTSRAEAGESLSGDIFKCQLQPVAEALDSGLYEPVDMSTQLARLEQIFPEGVCDYSKPDMGRPADLLIN</sequence>
<dbReference type="EMBL" id="RQXV01000015">
    <property type="protein sequence ID" value="RRC96943.1"/>
    <property type="molecule type" value="Genomic_DNA"/>
</dbReference>
<dbReference type="AlphaFoldDB" id="A0A3P1SI31"/>
<name>A0A3P1SI31_9GAMM</name>
<keyword evidence="3" id="KW-1185">Reference proteome</keyword>
<evidence type="ECO:0000313" key="3">
    <source>
        <dbReference type="Proteomes" id="UP000267535"/>
    </source>
</evidence>
<proteinExistence type="predicted"/>
<feature type="domain" description="DUF6351" evidence="1">
    <location>
        <begin position="92"/>
        <end position="729"/>
    </location>
</feature>
<comment type="caution">
    <text evidence="2">The sequence shown here is derived from an EMBL/GenBank/DDBJ whole genome shotgun (WGS) entry which is preliminary data.</text>
</comment>
<evidence type="ECO:0000259" key="1">
    <source>
        <dbReference type="Pfam" id="PF19878"/>
    </source>
</evidence>
<reference evidence="2 3" key="1">
    <citation type="submission" date="2018-11" db="EMBL/GenBank/DDBJ databases">
        <title>The draft genome sequence of Amphritea balenae JAMM 1525T.</title>
        <authorList>
            <person name="Fang Z."/>
            <person name="Zhang Y."/>
            <person name="Han X."/>
        </authorList>
    </citation>
    <scope>NUCLEOTIDE SEQUENCE [LARGE SCALE GENOMIC DNA]</scope>
    <source>
        <strain evidence="2 3">JAMM 1525</strain>
    </source>
</reference>
<accession>A0A3P1SI31</accession>
<dbReference type="InterPro" id="IPR045556">
    <property type="entry name" value="DUF6351"/>
</dbReference>
<gene>
    <name evidence="2" type="ORF">EHS89_19595</name>
</gene>
<protein>
    <recommendedName>
        <fullName evidence="1">DUF6351 domain-containing protein</fullName>
    </recommendedName>
</protein>
<dbReference type="Proteomes" id="UP000267535">
    <property type="component" value="Unassembled WGS sequence"/>
</dbReference>
<dbReference type="Pfam" id="PF19878">
    <property type="entry name" value="DUF6351"/>
    <property type="match status" value="1"/>
</dbReference>
<dbReference type="RefSeq" id="WP_124927867.1">
    <property type="nucleotide sequence ID" value="NZ_BMOH01000010.1"/>
</dbReference>
<evidence type="ECO:0000313" key="2">
    <source>
        <dbReference type="EMBL" id="RRC96943.1"/>
    </source>
</evidence>
<dbReference type="OrthoDB" id="3078806at2"/>
<organism evidence="2 3">
    <name type="scientific">Amphritea balenae</name>
    <dbReference type="NCBI Taxonomy" id="452629"/>
    <lineage>
        <taxon>Bacteria</taxon>
        <taxon>Pseudomonadati</taxon>
        <taxon>Pseudomonadota</taxon>
        <taxon>Gammaproteobacteria</taxon>
        <taxon>Oceanospirillales</taxon>
        <taxon>Oceanospirillaceae</taxon>
        <taxon>Amphritea</taxon>
    </lineage>
</organism>